<evidence type="ECO:0000256" key="2">
    <source>
        <dbReference type="SAM" id="MobiDB-lite"/>
    </source>
</evidence>
<gene>
    <name evidence="4" type="ORF">RDWZM_006965</name>
</gene>
<dbReference type="EMBL" id="JAPWDV010000002">
    <property type="protein sequence ID" value="KAJ6221153.1"/>
    <property type="molecule type" value="Genomic_DNA"/>
</dbReference>
<sequence>MFGNRCAYRYHLIYESLKSLRSEQVIKTEITESNNIMPTSVRCPTQEQLSIEEKEEILAEILYAKDPAERYCPLCDRTFEDNITLRRHGLSHGGAFLRFCLMKHRIEKANREYREEIENSIKEELEKTIKKEEENTIKEEEEEEENTIKEEEEEENIIKEEEESN</sequence>
<evidence type="ECO:0000256" key="1">
    <source>
        <dbReference type="PROSITE-ProRule" id="PRU00042"/>
    </source>
</evidence>
<dbReference type="AlphaFoldDB" id="A0A9Q0RM91"/>
<evidence type="ECO:0000313" key="5">
    <source>
        <dbReference type="Proteomes" id="UP001142055"/>
    </source>
</evidence>
<dbReference type="InterPro" id="IPR013087">
    <property type="entry name" value="Znf_C2H2_type"/>
</dbReference>
<evidence type="ECO:0000313" key="4">
    <source>
        <dbReference type="EMBL" id="KAJ6221153.1"/>
    </source>
</evidence>
<dbReference type="PROSITE" id="PS50157">
    <property type="entry name" value="ZINC_FINGER_C2H2_2"/>
    <property type="match status" value="1"/>
</dbReference>
<feature type="region of interest" description="Disordered" evidence="2">
    <location>
        <begin position="127"/>
        <end position="165"/>
    </location>
</feature>
<evidence type="ECO:0000259" key="3">
    <source>
        <dbReference type="PROSITE" id="PS50157"/>
    </source>
</evidence>
<name>A0A9Q0RM91_BLOTA</name>
<organism evidence="4 5">
    <name type="scientific">Blomia tropicalis</name>
    <name type="common">Mite</name>
    <dbReference type="NCBI Taxonomy" id="40697"/>
    <lineage>
        <taxon>Eukaryota</taxon>
        <taxon>Metazoa</taxon>
        <taxon>Ecdysozoa</taxon>
        <taxon>Arthropoda</taxon>
        <taxon>Chelicerata</taxon>
        <taxon>Arachnida</taxon>
        <taxon>Acari</taxon>
        <taxon>Acariformes</taxon>
        <taxon>Sarcoptiformes</taxon>
        <taxon>Astigmata</taxon>
        <taxon>Glycyphagoidea</taxon>
        <taxon>Echimyopodidae</taxon>
        <taxon>Blomia</taxon>
    </lineage>
</organism>
<feature type="compositionally biased region" description="Basic and acidic residues" evidence="2">
    <location>
        <begin position="127"/>
        <end position="138"/>
    </location>
</feature>
<dbReference type="Proteomes" id="UP001142055">
    <property type="component" value="Chromosome 2"/>
</dbReference>
<keyword evidence="1" id="KW-0479">Metal-binding</keyword>
<keyword evidence="1" id="KW-0862">Zinc</keyword>
<feature type="domain" description="C2H2-type" evidence="3">
    <location>
        <begin position="70"/>
        <end position="94"/>
    </location>
</feature>
<protein>
    <recommendedName>
        <fullName evidence="3">C2H2-type domain-containing protein</fullName>
    </recommendedName>
</protein>
<keyword evidence="1" id="KW-0863">Zinc-finger</keyword>
<comment type="caution">
    <text evidence="4">The sequence shown here is derived from an EMBL/GenBank/DDBJ whole genome shotgun (WGS) entry which is preliminary data.</text>
</comment>
<keyword evidence="5" id="KW-1185">Reference proteome</keyword>
<accession>A0A9Q0RM91</accession>
<reference evidence="4" key="1">
    <citation type="submission" date="2022-12" db="EMBL/GenBank/DDBJ databases">
        <title>Genome assemblies of Blomia tropicalis.</title>
        <authorList>
            <person name="Cui Y."/>
        </authorList>
    </citation>
    <scope>NUCLEOTIDE SEQUENCE</scope>
    <source>
        <tissue evidence="4">Adult mites</tissue>
    </source>
</reference>
<proteinExistence type="predicted"/>
<dbReference type="PROSITE" id="PS00028">
    <property type="entry name" value="ZINC_FINGER_C2H2_1"/>
    <property type="match status" value="1"/>
</dbReference>
<dbReference type="GO" id="GO:0008270">
    <property type="term" value="F:zinc ion binding"/>
    <property type="evidence" value="ECO:0007669"/>
    <property type="project" value="UniProtKB-KW"/>
</dbReference>
<feature type="compositionally biased region" description="Acidic residues" evidence="2">
    <location>
        <begin position="139"/>
        <end position="165"/>
    </location>
</feature>